<feature type="region of interest" description="Disordered" evidence="13">
    <location>
        <begin position="782"/>
        <end position="820"/>
    </location>
</feature>
<accession>A0A0N4VC12</accession>
<dbReference type="OrthoDB" id="5844105at2759"/>
<evidence type="ECO:0000256" key="8">
    <source>
        <dbReference type="ARBA" id="ARBA00023306"/>
    </source>
</evidence>
<evidence type="ECO:0000313" key="15">
    <source>
        <dbReference type="Proteomes" id="UP000274131"/>
    </source>
</evidence>
<dbReference type="GO" id="GO:0032039">
    <property type="term" value="C:integrator complex"/>
    <property type="evidence" value="ECO:0007669"/>
    <property type="project" value="TreeGrafter"/>
</dbReference>
<protein>
    <recommendedName>
        <fullName evidence="3">Protein asunder</fullName>
    </recommendedName>
    <alternativeName>
        <fullName evidence="10">Cell cycle regulator Mat89Bb</fullName>
    </alternativeName>
    <alternativeName>
        <fullName evidence="9">Set apart in position or space protein</fullName>
    </alternativeName>
</protein>
<evidence type="ECO:0000256" key="10">
    <source>
        <dbReference type="ARBA" id="ARBA00032585"/>
    </source>
</evidence>
<evidence type="ECO:0000256" key="6">
    <source>
        <dbReference type="ARBA" id="ARBA00022776"/>
    </source>
</evidence>
<dbReference type="GO" id="GO:0051301">
    <property type="term" value="P:cell division"/>
    <property type="evidence" value="ECO:0007669"/>
    <property type="project" value="UniProtKB-KW"/>
</dbReference>
<comment type="similarity">
    <text evidence="11">Belongs to the Integrator subunit 13 family.</text>
</comment>
<proteinExistence type="inferred from homology"/>
<evidence type="ECO:0000313" key="14">
    <source>
        <dbReference type="EMBL" id="VDD92821.1"/>
    </source>
</evidence>
<keyword evidence="15" id="KW-1185">Reference proteome</keyword>
<evidence type="ECO:0000256" key="11">
    <source>
        <dbReference type="ARBA" id="ARBA00061603"/>
    </source>
</evidence>
<sequence>MKFGRFADDEALDFDHKTVIVLDHSPGFARLAGHEMSMSLKDPSTGQMRVACSVQKSLWSYAVESSLELHRIVDEIYPDGSRLMRFVISDFVGRFLNAEWSNNLIDCDQVIFLFYYVLLHSVTGMHLSCLLKLFSKCGMPNSKADVTSCSIINGISMAVEALSELTELQKRNGSLRHGGDGLLRSDLFSAAISNMKYEVLSEKERILSASHAKICKKHMIRHDANSLKRKKAQDDVVKGKLLYYAKSVKNLSLDDEKKASHNKGSIIIFSSFDNFTCLIRNIYSEKDVSVIEKQVYDEIVNRNKVVSVLDIEGEDRNFAPITHVNLYIINLQKAGGTVEGKGVVAKGLTQINEYLSSCVICTEADASLPLIIRGIAVNHYGLASTTVTGIPMKEEAQQGQSVNYDVEILHLRRAHQVLDECGLIGSESKLRSHLSPGGYDTIKLAWCTSSLKSQCVQYSRCVTASTISPANVNSRPSICLTSFLLGHRNVMLEVPKQALEDPSVFCSNGNSKVLSHLLMCHAGRIYIHTLWLGSHPILDDQTMFEVSILPKVDSQQLRCSDFVNFARDCQLKYETVSNEPKPSTSKGEVFNEQARRRLKRYTRYFPVMLADAFIYNIPSRFEPLLSLVRKDELSASDLSKCKECICALVAFRDSKEPLTMKTFECKKLKKLQNRYSFSLHFDLYVLNSKGACIEVLVRFSVIVKKCVDICIRTYFFREDQLKVAMREVLLHLRNYVNNSGKHLEVYNMFIQVVSFSDCFVEFICAPSTSFESASKLQSASDTCVKSSSEPPSRSPSADSMRSQSRSNSPLSKRPRKERKWPVDEVKARDYFYDELQKKRWSRWIDCVGRTKNMPLYANPEFGDEVKGADIKGS</sequence>
<feature type="compositionally biased region" description="Polar residues" evidence="13">
    <location>
        <begin position="800"/>
        <end position="810"/>
    </location>
</feature>
<comment type="subcellular location">
    <subcellularLocation>
        <location evidence="2">Cytoplasm</location>
        <location evidence="2">Perinuclear region</location>
    </subcellularLocation>
    <subcellularLocation>
        <location evidence="1">Nucleus</location>
    </subcellularLocation>
</comment>
<dbReference type="STRING" id="51028.A0A0N4VC12"/>
<feature type="compositionally biased region" description="Low complexity" evidence="13">
    <location>
        <begin position="786"/>
        <end position="799"/>
    </location>
</feature>
<dbReference type="PANTHER" id="PTHR12955">
    <property type="entry name" value="SARCOMA ANTIGEN NY-SAR-95-RELATED"/>
    <property type="match status" value="1"/>
</dbReference>
<evidence type="ECO:0000256" key="13">
    <source>
        <dbReference type="SAM" id="MobiDB-lite"/>
    </source>
</evidence>
<dbReference type="GO" id="GO:0007346">
    <property type="term" value="P:regulation of mitotic cell cycle"/>
    <property type="evidence" value="ECO:0007669"/>
    <property type="project" value="TreeGrafter"/>
</dbReference>
<evidence type="ECO:0000256" key="5">
    <source>
        <dbReference type="ARBA" id="ARBA00022618"/>
    </source>
</evidence>
<keyword evidence="8" id="KW-0131">Cell cycle</keyword>
<dbReference type="AlphaFoldDB" id="A0A0N4VC12"/>
<dbReference type="GO" id="GO:0048471">
    <property type="term" value="C:perinuclear region of cytoplasm"/>
    <property type="evidence" value="ECO:0007669"/>
    <property type="project" value="UniProtKB-SubCell"/>
</dbReference>
<dbReference type="EMBL" id="UXUI01008982">
    <property type="protein sequence ID" value="VDD92821.1"/>
    <property type="molecule type" value="Genomic_DNA"/>
</dbReference>
<keyword evidence="4" id="KW-0963">Cytoplasm</keyword>
<keyword evidence="5" id="KW-0132">Cell division</keyword>
<organism evidence="16">
    <name type="scientific">Enterobius vermicularis</name>
    <name type="common">Human pinworm</name>
    <dbReference type="NCBI Taxonomy" id="51028"/>
    <lineage>
        <taxon>Eukaryota</taxon>
        <taxon>Metazoa</taxon>
        <taxon>Ecdysozoa</taxon>
        <taxon>Nematoda</taxon>
        <taxon>Chromadorea</taxon>
        <taxon>Rhabditida</taxon>
        <taxon>Spirurina</taxon>
        <taxon>Oxyuridomorpha</taxon>
        <taxon>Oxyuroidea</taxon>
        <taxon>Oxyuridae</taxon>
        <taxon>Enterobius</taxon>
    </lineage>
</organism>
<evidence type="ECO:0000256" key="12">
    <source>
        <dbReference type="ARBA" id="ARBA00065185"/>
    </source>
</evidence>
<keyword evidence="7" id="KW-0539">Nucleus</keyword>
<evidence type="ECO:0000256" key="7">
    <source>
        <dbReference type="ARBA" id="ARBA00023242"/>
    </source>
</evidence>
<comment type="subunit">
    <text evidence="12">Belongs to the multiprotein complex Integrator, at least composed of IntS1, IntS2, IntS3, IntS4, omd/IntS5, IntS6, defl/IntS7, IntS8, IntS9, IntS10, IntS11, IntS12, asun/IntS13, IntS14 and IntS15. The core complex associates with protein phosphatase 2A subunits mts/PP2A and Pp2A-29B, to form the Integrator-PP2A (INTAC) complex.</text>
</comment>
<dbReference type="Pfam" id="PF10221">
    <property type="entry name" value="Mat89Bb"/>
    <property type="match status" value="1"/>
</dbReference>
<evidence type="ECO:0000256" key="3">
    <source>
        <dbReference type="ARBA" id="ARBA00020501"/>
    </source>
</evidence>
<name>A0A0N4VC12_ENTVE</name>
<dbReference type="InterPro" id="IPR019355">
    <property type="entry name" value="Cell_cycle_regulator_Mat89Bb"/>
</dbReference>
<keyword evidence="6" id="KW-0498">Mitosis</keyword>
<reference evidence="16" key="1">
    <citation type="submission" date="2017-02" db="UniProtKB">
        <authorList>
            <consortium name="WormBaseParasite"/>
        </authorList>
    </citation>
    <scope>IDENTIFICATION</scope>
</reference>
<reference evidence="14 15" key="2">
    <citation type="submission" date="2018-10" db="EMBL/GenBank/DDBJ databases">
        <authorList>
            <consortium name="Pathogen Informatics"/>
        </authorList>
    </citation>
    <scope>NUCLEOTIDE SEQUENCE [LARGE SCALE GENOMIC DNA]</scope>
</reference>
<gene>
    <name evidence="14" type="ORF">EVEC_LOCUS7572</name>
</gene>
<dbReference type="GO" id="GO:0051642">
    <property type="term" value="P:centrosome localization"/>
    <property type="evidence" value="ECO:0007669"/>
    <property type="project" value="TreeGrafter"/>
</dbReference>
<dbReference type="PANTHER" id="PTHR12955:SF1">
    <property type="entry name" value="INTEGRATOR COMPLEX SUBUNIT 13"/>
    <property type="match status" value="1"/>
</dbReference>
<dbReference type="Proteomes" id="UP000274131">
    <property type="component" value="Unassembled WGS sequence"/>
</dbReference>
<evidence type="ECO:0000256" key="1">
    <source>
        <dbReference type="ARBA" id="ARBA00004123"/>
    </source>
</evidence>
<evidence type="ECO:0000256" key="2">
    <source>
        <dbReference type="ARBA" id="ARBA00004556"/>
    </source>
</evidence>
<evidence type="ECO:0000256" key="4">
    <source>
        <dbReference type="ARBA" id="ARBA00022490"/>
    </source>
</evidence>
<evidence type="ECO:0000256" key="9">
    <source>
        <dbReference type="ARBA" id="ARBA00030658"/>
    </source>
</evidence>
<dbReference type="WBParaSite" id="EVEC_0000808801-mRNA-1">
    <property type="protein sequence ID" value="EVEC_0000808801-mRNA-1"/>
    <property type="gene ID" value="EVEC_0000808801"/>
</dbReference>
<evidence type="ECO:0000313" key="16">
    <source>
        <dbReference type="WBParaSite" id="EVEC_0000808801-mRNA-1"/>
    </source>
</evidence>